<sequence>VAAPRITFLLLLFSSSFCAHRHRALSLLLEPSVKGAKITSKDRNLAGKMGAVEPSLDELLEERKRMRNPLVPIGCIHDSGSANSGASKFQKREFTAGTEVDESSRGCSRSNCCSNGWDCRILWTAPLEQEA</sequence>
<keyword evidence="3" id="KW-1185">Reference proteome</keyword>
<evidence type="ECO:0000313" key="3">
    <source>
        <dbReference type="Proteomes" id="UP001154282"/>
    </source>
</evidence>
<comment type="caution">
    <text evidence="2">The sequence shown here is derived from an EMBL/GenBank/DDBJ whole genome shotgun (WGS) entry which is preliminary data.</text>
</comment>
<gene>
    <name evidence="2" type="ORF">LITE_LOCUS10060</name>
</gene>
<reference evidence="2" key="1">
    <citation type="submission" date="2022-08" db="EMBL/GenBank/DDBJ databases">
        <authorList>
            <person name="Gutierrez-Valencia J."/>
        </authorList>
    </citation>
    <scope>NUCLEOTIDE SEQUENCE</scope>
</reference>
<proteinExistence type="predicted"/>
<feature type="signal peptide" evidence="1">
    <location>
        <begin position="1"/>
        <end position="18"/>
    </location>
</feature>
<name>A0AAV0IMP7_9ROSI</name>
<dbReference type="AlphaFoldDB" id="A0AAV0IMP7"/>
<organism evidence="2 3">
    <name type="scientific">Linum tenue</name>
    <dbReference type="NCBI Taxonomy" id="586396"/>
    <lineage>
        <taxon>Eukaryota</taxon>
        <taxon>Viridiplantae</taxon>
        <taxon>Streptophyta</taxon>
        <taxon>Embryophyta</taxon>
        <taxon>Tracheophyta</taxon>
        <taxon>Spermatophyta</taxon>
        <taxon>Magnoliopsida</taxon>
        <taxon>eudicotyledons</taxon>
        <taxon>Gunneridae</taxon>
        <taxon>Pentapetalae</taxon>
        <taxon>rosids</taxon>
        <taxon>fabids</taxon>
        <taxon>Malpighiales</taxon>
        <taxon>Linaceae</taxon>
        <taxon>Linum</taxon>
    </lineage>
</organism>
<accession>A0AAV0IMP7</accession>
<evidence type="ECO:0000256" key="1">
    <source>
        <dbReference type="SAM" id="SignalP"/>
    </source>
</evidence>
<feature type="chain" id="PRO_5043606049" evidence="1">
    <location>
        <begin position="19"/>
        <end position="131"/>
    </location>
</feature>
<evidence type="ECO:0000313" key="2">
    <source>
        <dbReference type="EMBL" id="CAI0398849.1"/>
    </source>
</evidence>
<keyword evidence="1" id="KW-0732">Signal</keyword>
<dbReference type="Proteomes" id="UP001154282">
    <property type="component" value="Unassembled WGS sequence"/>
</dbReference>
<dbReference type="EMBL" id="CAMGYJ010000004">
    <property type="protein sequence ID" value="CAI0398849.1"/>
    <property type="molecule type" value="Genomic_DNA"/>
</dbReference>
<protein>
    <submittedName>
        <fullName evidence="2">Uncharacterized protein</fullName>
    </submittedName>
</protein>
<feature type="non-terminal residue" evidence="2">
    <location>
        <position position="1"/>
    </location>
</feature>